<comment type="similarity">
    <text evidence="1 5">Belongs to the Fmt family.</text>
</comment>
<dbReference type="SUPFAM" id="SSF50486">
    <property type="entry name" value="FMT C-terminal domain-like"/>
    <property type="match status" value="1"/>
</dbReference>
<evidence type="ECO:0000256" key="3">
    <source>
        <dbReference type="ARBA" id="ARBA00022679"/>
    </source>
</evidence>
<dbReference type="AlphaFoldDB" id="A0A6V8LZA5"/>
<protein>
    <recommendedName>
        <fullName evidence="2 5">Methionyl-tRNA formyltransferase</fullName>
        <ecNumber evidence="2 5">2.1.2.9</ecNumber>
    </recommendedName>
</protein>
<dbReference type="Gene3D" id="3.40.50.12230">
    <property type="match status" value="1"/>
</dbReference>
<accession>A0A6V8LZA5</accession>
<dbReference type="EC" id="2.1.2.9" evidence="2 5"/>
<evidence type="ECO:0000256" key="2">
    <source>
        <dbReference type="ARBA" id="ARBA00012261"/>
    </source>
</evidence>
<dbReference type="HAMAP" id="MF_00182">
    <property type="entry name" value="Formyl_trans"/>
    <property type="match status" value="1"/>
</dbReference>
<dbReference type="Pfam" id="PF00551">
    <property type="entry name" value="Formyl_trans_N"/>
    <property type="match status" value="1"/>
</dbReference>
<feature type="binding site" evidence="5">
    <location>
        <begin position="105"/>
        <end position="108"/>
    </location>
    <ligand>
        <name>(6S)-5,6,7,8-tetrahydrofolate</name>
        <dbReference type="ChEBI" id="CHEBI:57453"/>
    </ligand>
</feature>
<dbReference type="InterPro" id="IPR002376">
    <property type="entry name" value="Formyl_transf_N"/>
</dbReference>
<evidence type="ECO:0000256" key="5">
    <source>
        <dbReference type="HAMAP-Rule" id="MF_00182"/>
    </source>
</evidence>
<dbReference type="InterPro" id="IPR011034">
    <property type="entry name" value="Formyl_transferase-like_C_sf"/>
</dbReference>
<gene>
    <name evidence="5 8" type="primary">fmt</name>
    <name evidence="8" type="ORF">NNJEOMEG_03211</name>
</gene>
<comment type="caution">
    <text evidence="8">The sequence shown here is derived from an EMBL/GenBank/DDBJ whole genome shotgun (WGS) entry which is preliminary data.</text>
</comment>
<evidence type="ECO:0000256" key="4">
    <source>
        <dbReference type="ARBA" id="ARBA00022917"/>
    </source>
</evidence>
<keyword evidence="4 5" id="KW-0648">Protein biosynthesis</keyword>
<evidence type="ECO:0000256" key="1">
    <source>
        <dbReference type="ARBA" id="ARBA00010699"/>
    </source>
</evidence>
<keyword evidence="3 5" id="KW-0808">Transferase</keyword>
<dbReference type="PANTHER" id="PTHR11138:SF5">
    <property type="entry name" value="METHIONYL-TRNA FORMYLTRANSFERASE, MITOCHONDRIAL"/>
    <property type="match status" value="1"/>
</dbReference>
<dbReference type="InterPro" id="IPR044135">
    <property type="entry name" value="Met-tRNA-FMT_C"/>
</dbReference>
<dbReference type="GO" id="GO:0005829">
    <property type="term" value="C:cytosol"/>
    <property type="evidence" value="ECO:0007669"/>
    <property type="project" value="TreeGrafter"/>
</dbReference>
<feature type="domain" description="Formyl transferase N-terminal" evidence="6">
    <location>
        <begin position="2"/>
        <end position="176"/>
    </location>
</feature>
<sequence length="323" mass="34597">MGTPAFAAEVLQAVLDSGAARVKAVYTQPDRPCGRGHKCLPSPVKQLALERGLPVMQPLNFKEQAAVDELAAFAPDVLLVAAYGLILPQNVLDIPRLGPWNVHASLLPRHRGAAPIQRSILAGDAETGITIMRMERGLDTGPMLLKRATPITLEDTGGSLHDRLARMGAELAVEALKLLENGPVAPEPQDDALATHAAKLSKDDTLIRWDRPVREVHDRIRAMSPKPGAYFHIDIPGENRCIRLQAHPGAFSQGDTQGSPPGRILGLSGEGLSIACFDGVYHVSQLTPAGKKRMDAAAFACGYLNRIDPTLPLSCPPPDDLLS</sequence>
<dbReference type="PANTHER" id="PTHR11138">
    <property type="entry name" value="METHIONYL-TRNA FORMYLTRANSFERASE"/>
    <property type="match status" value="1"/>
</dbReference>
<dbReference type="CDD" id="cd08704">
    <property type="entry name" value="Met_tRNA_FMT_C"/>
    <property type="match status" value="1"/>
</dbReference>
<name>A0A6V8LZA5_9BACT</name>
<comment type="catalytic activity">
    <reaction evidence="5">
        <text>L-methionyl-tRNA(fMet) + (6R)-10-formyltetrahydrofolate = N-formyl-L-methionyl-tRNA(fMet) + (6S)-5,6,7,8-tetrahydrofolate + H(+)</text>
        <dbReference type="Rhea" id="RHEA:24380"/>
        <dbReference type="Rhea" id="RHEA-COMP:9952"/>
        <dbReference type="Rhea" id="RHEA-COMP:9953"/>
        <dbReference type="ChEBI" id="CHEBI:15378"/>
        <dbReference type="ChEBI" id="CHEBI:57453"/>
        <dbReference type="ChEBI" id="CHEBI:78530"/>
        <dbReference type="ChEBI" id="CHEBI:78844"/>
        <dbReference type="ChEBI" id="CHEBI:195366"/>
        <dbReference type="EC" id="2.1.2.9"/>
    </reaction>
</comment>
<evidence type="ECO:0000313" key="9">
    <source>
        <dbReference type="Proteomes" id="UP000494245"/>
    </source>
</evidence>
<dbReference type="SUPFAM" id="SSF53328">
    <property type="entry name" value="Formyltransferase"/>
    <property type="match status" value="1"/>
</dbReference>
<evidence type="ECO:0000259" key="6">
    <source>
        <dbReference type="Pfam" id="PF00551"/>
    </source>
</evidence>
<dbReference type="InterPro" id="IPR041711">
    <property type="entry name" value="Met-tRNA-FMT_N"/>
</dbReference>
<dbReference type="InterPro" id="IPR005794">
    <property type="entry name" value="Fmt"/>
</dbReference>
<dbReference type="GO" id="GO:0004479">
    <property type="term" value="F:methionyl-tRNA formyltransferase activity"/>
    <property type="evidence" value="ECO:0007669"/>
    <property type="project" value="UniProtKB-UniRule"/>
</dbReference>
<dbReference type="InterPro" id="IPR005793">
    <property type="entry name" value="Formyl_trans_C"/>
</dbReference>
<reference evidence="8 9" key="2">
    <citation type="submission" date="2020-05" db="EMBL/GenBank/DDBJ databases">
        <title>Draft genome sequence of Desulfovibrio sp. strainFSS-1.</title>
        <authorList>
            <person name="Shimoshige H."/>
            <person name="Kobayashi H."/>
            <person name="Maekawa T."/>
        </authorList>
    </citation>
    <scope>NUCLEOTIDE SEQUENCE [LARGE SCALE GENOMIC DNA]</scope>
    <source>
        <strain evidence="8 9">SIID29052-01</strain>
    </source>
</reference>
<keyword evidence="9" id="KW-1185">Reference proteome</keyword>
<feature type="domain" description="Formyl transferase C-terminal" evidence="7">
    <location>
        <begin position="199"/>
        <end position="303"/>
    </location>
</feature>
<dbReference type="EMBL" id="BLTE01000016">
    <property type="protein sequence ID" value="GFK95349.1"/>
    <property type="molecule type" value="Genomic_DNA"/>
</dbReference>
<proteinExistence type="inferred from homology"/>
<dbReference type="Pfam" id="PF02911">
    <property type="entry name" value="Formyl_trans_C"/>
    <property type="match status" value="1"/>
</dbReference>
<dbReference type="CDD" id="cd08646">
    <property type="entry name" value="FMT_core_Met-tRNA-FMT_N"/>
    <property type="match status" value="1"/>
</dbReference>
<evidence type="ECO:0000313" key="8">
    <source>
        <dbReference type="EMBL" id="GFK95349.1"/>
    </source>
</evidence>
<dbReference type="Proteomes" id="UP000494245">
    <property type="component" value="Unassembled WGS sequence"/>
</dbReference>
<evidence type="ECO:0000259" key="7">
    <source>
        <dbReference type="Pfam" id="PF02911"/>
    </source>
</evidence>
<organism evidence="8 9">
    <name type="scientific">Fundidesulfovibrio magnetotacticus</name>
    <dbReference type="NCBI Taxonomy" id="2730080"/>
    <lineage>
        <taxon>Bacteria</taxon>
        <taxon>Pseudomonadati</taxon>
        <taxon>Thermodesulfobacteriota</taxon>
        <taxon>Desulfovibrionia</taxon>
        <taxon>Desulfovibrionales</taxon>
        <taxon>Desulfovibrionaceae</taxon>
        <taxon>Fundidesulfovibrio</taxon>
    </lineage>
</organism>
<comment type="function">
    <text evidence="5">Attaches a formyl group to the free amino group of methionyl-tRNA(fMet). The formyl group appears to play a dual role in the initiator identity of N-formylmethionyl-tRNA by promoting its recognition by IF2 and preventing the misappropriation of this tRNA by the elongation apparatus.</text>
</comment>
<dbReference type="NCBIfam" id="TIGR00460">
    <property type="entry name" value="fmt"/>
    <property type="match status" value="1"/>
</dbReference>
<dbReference type="InterPro" id="IPR036477">
    <property type="entry name" value="Formyl_transf_N_sf"/>
</dbReference>
<reference evidence="8 9" key="1">
    <citation type="submission" date="2020-04" db="EMBL/GenBank/DDBJ databases">
        <authorList>
            <consortium name="Desulfovibrio sp. FSS-1 genome sequencing consortium"/>
            <person name="Shimoshige H."/>
            <person name="Kobayashi H."/>
            <person name="Maekawa T."/>
        </authorList>
    </citation>
    <scope>NUCLEOTIDE SEQUENCE [LARGE SCALE GENOMIC DNA]</scope>
    <source>
        <strain evidence="8 9">SIID29052-01</strain>
    </source>
</reference>